<dbReference type="EMBL" id="JASPKZ010010683">
    <property type="protein sequence ID" value="KAJ9573749.1"/>
    <property type="molecule type" value="Genomic_DNA"/>
</dbReference>
<name>A0AAD8E1Z5_DIPPU</name>
<comment type="caution">
    <text evidence="1">The sequence shown here is derived from an EMBL/GenBank/DDBJ whole genome shotgun (WGS) entry which is preliminary data.</text>
</comment>
<sequence>KCFDENYPLCMEENLEKEGLRRADRCLGTVSIKQLSLPITILAIQFKTMQRKVFWPEKYIIKIKINILEEIEINVLEKHNENEYSTSIGTVRLSGVILVKSDNTIEMNMTFFAGIIDENNCQNATPTSASPSSGIMTAAAVFRKPNNSNK</sequence>
<organism evidence="1 2">
    <name type="scientific">Diploptera punctata</name>
    <name type="common">Pacific beetle cockroach</name>
    <dbReference type="NCBI Taxonomy" id="6984"/>
    <lineage>
        <taxon>Eukaryota</taxon>
        <taxon>Metazoa</taxon>
        <taxon>Ecdysozoa</taxon>
        <taxon>Arthropoda</taxon>
        <taxon>Hexapoda</taxon>
        <taxon>Insecta</taxon>
        <taxon>Pterygota</taxon>
        <taxon>Neoptera</taxon>
        <taxon>Polyneoptera</taxon>
        <taxon>Dictyoptera</taxon>
        <taxon>Blattodea</taxon>
        <taxon>Blaberoidea</taxon>
        <taxon>Blaberidae</taxon>
        <taxon>Diplopterinae</taxon>
        <taxon>Diploptera</taxon>
    </lineage>
</organism>
<proteinExistence type="predicted"/>
<protein>
    <submittedName>
        <fullName evidence="1">Uncharacterized protein</fullName>
    </submittedName>
</protein>
<keyword evidence="2" id="KW-1185">Reference proteome</keyword>
<reference evidence="1" key="1">
    <citation type="journal article" date="2023" name="IScience">
        <title>Live-bearing cockroach genome reveals convergent evolutionary mechanisms linked to viviparity in insects and beyond.</title>
        <authorList>
            <person name="Fouks B."/>
            <person name="Harrison M.C."/>
            <person name="Mikhailova A.A."/>
            <person name="Marchal E."/>
            <person name="English S."/>
            <person name="Carruthers M."/>
            <person name="Jennings E.C."/>
            <person name="Chiamaka E.L."/>
            <person name="Frigard R.A."/>
            <person name="Pippel M."/>
            <person name="Attardo G.M."/>
            <person name="Benoit J.B."/>
            <person name="Bornberg-Bauer E."/>
            <person name="Tobe S.S."/>
        </authorList>
    </citation>
    <scope>NUCLEOTIDE SEQUENCE</scope>
    <source>
        <strain evidence="1">Stay&amp;Tobe</strain>
    </source>
</reference>
<feature type="non-terminal residue" evidence="1">
    <location>
        <position position="1"/>
    </location>
</feature>
<feature type="non-terminal residue" evidence="1">
    <location>
        <position position="150"/>
    </location>
</feature>
<reference evidence="1" key="2">
    <citation type="submission" date="2023-05" db="EMBL/GenBank/DDBJ databases">
        <authorList>
            <person name="Fouks B."/>
        </authorList>
    </citation>
    <scope>NUCLEOTIDE SEQUENCE</scope>
    <source>
        <strain evidence="1">Stay&amp;Tobe</strain>
        <tissue evidence="1">Testes</tissue>
    </source>
</reference>
<evidence type="ECO:0000313" key="2">
    <source>
        <dbReference type="Proteomes" id="UP001233999"/>
    </source>
</evidence>
<dbReference type="Proteomes" id="UP001233999">
    <property type="component" value="Unassembled WGS sequence"/>
</dbReference>
<evidence type="ECO:0000313" key="1">
    <source>
        <dbReference type="EMBL" id="KAJ9573749.1"/>
    </source>
</evidence>
<dbReference type="AlphaFoldDB" id="A0AAD8E1Z5"/>
<gene>
    <name evidence="1" type="ORF">L9F63_008873</name>
</gene>
<accession>A0AAD8E1Z5</accession>